<dbReference type="InterPro" id="IPR011042">
    <property type="entry name" value="6-blade_b-propeller_TolB-like"/>
</dbReference>
<evidence type="ECO:0000256" key="1">
    <source>
        <dbReference type="SAM" id="SignalP"/>
    </source>
</evidence>
<comment type="caution">
    <text evidence="2">The sequence shown here is derived from an EMBL/GenBank/DDBJ whole genome shotgun (WGS) entry which is preliminary data.</text>
</comment>
<dbReference type="OrthoDB" id="240809at2"/>
<dbReference type="RefSeq" id="WP_114843767.1">
    <property type="nucleotide sequence ID" value="NZ_JBHSPE010000001.1"/>
</dbReference>
<accession>A0A369URT2</accession>
<evidence type="ECO:0000313" key="2">
    <source>
        <dbReference type="EMBL" id="RDD83376.1"/>
    </source>
</evidence>
<dbReference type="AlphaFoldDB" id="A0A369URT2"/>
<evidence type="ECO:0008006" key="4">
    <source>
        <dbReference type="Google" id="ProtNLM"/>
    </source>
</evidence>
<dbReference type="EMBL" id="QQAH01000001">
    <property type="protein sequence ID" value="RDD83376.1"/>
    <property type="molecule type" value="Genomic_DNA"/>
</dbReference>
<organism evidence="2 3">
    <name type="scientific">Dyella tabacisoli</name>
    <dbReference type="NCBI Taxonomy" id="2282381"/>
    <lineage>
        <taxon>Bacteria</taxon>
        <taxon>Pseudomonadati</taxon>
        <taxon>Pseudomonadota</taxon>
        <taxon>Gammaproteobacteria</taxon>
        <taxon>Lysobacterales</taxon>
        <taxon>Rhodanobacteraceae</taxon>
        <taxon>Dyella</taxon>
    </lineage>
</organism>
<protein>
    <recommendedName>
        <fullName evidence="4">Exo-alpha-sialidase</fullName>
    </recommendedName>
</protein>
<reference evidence="2 3" key="1">
    <citation type="submission" date="2018-07" db="EMBL/GenBank/DDBJ databases">
        <title>Dyella tabacisoli L4-6T, whole genome shotgun sequence.</title>
        <authorList>
            <person name="Zhou X.-K."/>
            <person name="Li W.-J."/>
            <person name="Duan Y.-Q."/>
        </authorList>
    </citation>
    <scope>NUCLEOTIDE SEQUENCE [LARGE SCALE GENOMIC DNA]</scope>
    <source>
        <strain evidence="2 3">L4-6</strain>
    </source>
</reference>
<name>A0A369URT2_9GAMM</name>
<dbReference type="Gene3D" id="2.120.10.30">
    <property type="entry name" value="TolB, C-terminal domain"/>
    <property type="match status" value="1"/>
</dbReference>
<keyword evidence="1" id="KW-0732">Signal</keyword>
<sequence>MMYPSLGFRLLCLVTMLIGSSTAFAEVANEPVPEIFAPGVISGPAHDSAPAFMPDGNTVYFSRSSGAQSIILVSRRSGDTWSQPVVAAFSGAWNDLEPTMAPDGSYMVFVSNRPAHAGGVPIEGTYQGGKQNGGNLWLVRRQGTGWSTPERLPDTVNSSTATFAPSIVADGSVYYMHPQAETGKFRLFRSQYREGTWEAGQPLPFSDGRIGDVDPAVAPDESFIVFSSARMPERSMDLFIAFRDHGQWHAPIWLGATVNSMGSDAEARLGPDHRTLYFSSERTMPVRFPRGFAQAQADAVRQNAWDNGNYNIWHISLAPWLDAHP</sequence>
<dbReference type="Proteomes" id="UP000253782">
    <property type="component" value="Unassembled WGS sequence"/>
</dbReference>
<feature type="chain" id="PRO_5016844469" description="Exo-alpha-sialidase" evidence="1">
    <location>
        <begin position="26"/>
        <end position="325"/>
    </location>
</feature>
<proteinExistence type="predicted"/>
<dbReference type="InterPro" id="IPR011659">
    <property type="entry name" value="WD40"/>
</dbReference>
<gene>
    <name evidence="2" type="ORF">DVJ77_01985</name>
</gene>
<dbReference type="CDD" id="cd15482">
    <property type="entry name" value="Sialidase_non-viral"/>
    <property type="match status" value="1"/>
</dbReference>
<feature type="signal peptide" evidence="1">
    <location>
        <begin position="1"/>
        <end position="25"/>
    </location>
</feature>
<evidence type="ECO:0000313" key="3">
    <source>
        <dbReference type="Proteomes" id="UP000253782"/>
    </source>
</evidence>
<keyword evidence="3" id="KW-1185">Reference proteome</keyword>
<dbReference type="SUPFAM" id="SSF82171">
    <property type="entry name" value="DPP6 N-terminal domain-like"/>
    <property type="match status" value="1"/>
</dbReference>
<dbReference type="Pfam" id="PF07676">
    <property type="entry name" value="PD40"/>
    <property type="match status" value="2"/>
</dbReference>